<gene>
    <name evidence="1" type="ORF">ACCAA_270117</name>
</gene>
<sequence>MLLRRAAGYAWALLLARIRACGHPPGRADDHRH</sequence>
<name>A0A1A8XL61_9PROT</name>
<evidence type="ECO:0000313" key="1">
    <source>
        <dbReference type="EMBL" id="SBT05885.1"/>
    </source>
</evidence>
<dbReference type="AlphaFoldDB" id="A0A1A8XL61"/>
<keyword evidence="2" id="KW-1185">Reference proteome</keyword>
<reference evidence="1 2" key="1">
    <citation type="submission" date="2016-06" db="EMBL/GenBank/DDBJ databases">
        <authorList>
            <person name="Kjaerup R.B."/>
            <person name="Dalgaard T.S."/>
            <person name="Juul-Madsen H.R."/>
        </authorList>
    </citation>
    <scope>NUCLEOTIDE SEQUENCE [LARGE SCALE GENOMIC DNA]</scope>
    <source>
        <strain evidence="1">3</strain>
    </source>
</reference>
<organism evidence="1 2">
    <name type="scientific">Candidatus Accumulibacter aalborgensis</name>
    <dbReference type="NCBI Taxonomy" id="1860102"/>
    <lineage>
        <taxon>Bacteria</taxon>
        <taxon>Pseudomonadati</taxon>
        <taxon>Pseudomonadota</taxon>
        <taxon>Betaproteobacteria</taxon>
        <taxon>Candidatus Accumulibacter</taxon>
    </lineage>
</organism>
<dbReference type="Proteomes" id="UP000199169">
    <property type="component" value="Unassembled WGS sequence"/>
</dbReference>
<proteinExistence type="predicted"/>
<accession>A0A1A8XL61</accession>
<protein>
    <submittedName>
        <fullName evidence="1">Uncharacterized protein</fullName>
    </submittedName>
</protein>
<evidence type="ECO:0000313" key="2">
    <source>
        <dbReference type="Proteomes" id="UP000199169"/>
    </source>
</evidence>
<dbReference type="EMBL" id="FLQX01000102">
    <property type="protein sequence ID" value="SBT05885.1"/>
    <property type="molecule type" value="Genomic_DNA"/>
</dbReference>